<feature type="transmembrane region" description="Helical" evidence="2">
    <location>
        <begin position="128"/>
        <end position="146"/>
    </location>
</feature>
<dbReference type="EMBL" id="JAVFHQ010000014">
    <property type="protein sequence ID" value="KAK4546649.1"/>
    <property type="molecule type" value="Genomic_DNA"/>
</dbReference>
<evidence type="ECO:0000259" key="3">
    <source>
        <dbReference type="Pfam" id="PF00149"/>
    </source>
</evidence>
<feature type="domain" description="Calcineurin-like phosphoesterase" evidence="3">
    <location>
        <begin position="206"/>
        <end position="292"/>
    </location>
</feature>
<dbReference type="GO" id="GO:0000298">
    <property type="term" value="F:endopolyphosphatase activity"/>
    <property type="evidence" value="ECO:0007669"/>
    <property type="project" value="TreeGrafter"/>
</dbReference>
<evidence type="ECO:0000313" key="4">
    <source>
        <dbReference type="EMBL" id="KAK4546649.1"/>
    </source>
</evidence>
<proteinExistence type="predicted"/>
<dbReference type="CDD" id="cd00144">
    <property type="entry name" value="MPP_PPP_family"/>
    <property type="match status" value="1"/>
</dbReference>
<reference evidence="4 5" key="1">
    <citation type="submission" date="2021-11" db="EMBL/GenBank/DDBJ databases">
        <title>Black yeast isolated from Biological Soil Crust.</title>
        <authorList>
            <person name="Kurbessoian T."/>
        </authorList>
    </citation>
    <scope>NUCLEOTIDE SEQUENCE [LARGE SCALE GENOMIC DNA]</scope>
    <source>
        <strain evidence="4 5">CCFEE 5522</strain>
    </source>
</reference>
<dbReference type="Gene3D" id="3.60.21.10">
    <property type="match status" value="1"/>
</dbReference>
<dbReference type="GO" id="GO:0005737">
    <property type="term" value="C:cytoplasm"/>
    <property type="evidence" value="ECO:0007669"/>
    <property type="project" value="TreeGrafter"/>
</dbReference>
<dbReference type="PANTHER" id="PTHR42850:SF4">
    <property type="entry name" value="ZINC-DEPENDENT ENDOPOLYPHOSPHATASE"/>
    <property type="match status" value="1"/>
</dbReference>
<evidence type="ECO:0000256" key="1">
    <source>
        <dbReference type="SAM" id="MobiDB-lite"/>
    </source>
</evidence>
<dbReference type="InterPro" id="IPR050126">
    <property type="entry name" value="Ap4A_hydrolase"/>
</dbReference>
<name>A0AAV9JNR2_9PEZI</name>
<dbReference type="GO" id="GO:0006798">
    <property type="term" value="P:polyphosphate catabolic process"/>
    <property type="evidence" value="ECO:0007669"/>
    <property type="project" value="TreeGrafter"/>
</dbReference>
<dbReference type="PANTHER" id="PTHR42850">
    <property type="entry name" value="METALLOPHOSPHOESTERASE"/>
    <property type="match status" value="1"/>
</dbReference>
<dbReference type="InterPro" id="IPR029052">
    <property type="entry name" value="Metallo-depent_PP-like"/>
</dbReference>
<keyword evidence="2" id="KW-0472">Membrane</keyword>
<sequence>MPPQQEMEGQDDSEGRERSLSEWRTKLQTSLPKRPDWPGAPRDLPHVSPGQPYTSHDAYQPPRTLRHGDYTKQSAPLIDQVSNRWRGTEKASTVYVSEPEDHELRFCDLEDEGSCPNTIRDLVRSRRLRRMLAVFLVAAVMLYYGWKWYLQPRLQEEWSFKQGFLPARSNGTYGIARAGDFEGTAIQWLDSSLIPGGEADREGKRRLVFVGDIHGCKKELLHLLEKVGFDVKTDHLIATGDTVSKGPDNVGVLDELIRLKADSVRGNHEDRLLEAAKTILGTNLSPQSVAATSQGYAKDATLLKQLKPKHVRYLRDMPLMLRIPALPHASTARHQHKDRVAEDVIVVHAGVVPHVPLEKQDPYFVMNMRSIDDRTHLPSALRETKRGKSRPWMEIWNWYNDRLFRGRSLKGFHLYTTAEYEDEQASESQGWLGSLWDGLFGKGKAKMTPQIVVYGHDSKAGLQMHRWSKGLDSGCVAGGKLTALVLDASGKTEVVQVGCKNYKA</sequence>
<keyword evidence="2" id="KW-1133">Transmembrane helix</keyword>
<evidence type="ECO:0000313" key="5">
    <source>
        <dbReference type="Proteomes" id="UP001324427"/>
    </source>
</evidence>
<dbReference type="Proteomes" id="UP001324427">
    <property type="component" value="Unassembled WGS sequence"/>
</dbReference>
<dbReference type="Pfam" id="PF00149">
    <property type="entry name" value="Metallophos"/>
    <property type="match status" value="1"/>
</dbReference>
<dbReference type="InterPro" id="IPR004843">
    <property type="entry name" value="Calcineurin-like_PHP"/>
</dbReference>
<comment type="caution">
    <text evidence="4">The sequence shown here is derived from an EMBL/GenBank/DDBJ whole genome shotgun (WGS) entry which is preliminary data.</text>
</comment>
<keyword evidence="2" id="KW-0812">Transmembrane</keyword>
<keyword evidence="5" id="KW-1185">Reference proteome</keyword>
<dbReference type="GO" id="GO:0016791">
    <property type="term" value="F:phosphatase activity"/>
    <property type="evidence" value="ECO:0007669"/>
    <property type="project" value="TreeGrafter"/>
</dbReference>
<evidence type="ECO:0000256" key="2">
    <source>
        <dbReference type="SAM" id="Phobius"/>
    </source>
</evidence>
<gene>
    <name evidence="4" type="ORF">LTR36_001866</name>
</gene>
<feature type="region of interest" description="Disordered" evidence="1">
    <location>
        <begin position="1"/>
        <end position="69"/>
    </location>
</feature>
<organism evidence="4 5">
    <name type="scientific">Oleoguttula mirabilis</name>
    <dbReference type="NCBI Taxonomy" id="1507867"/>
    <lineage>
        <taxon>Eukaryota</taxon>
        <taxon>Fungi</taxon>
        <taxon>Dikarya</taxon>
        <taxon>Ascomycota</taxon>
        <taxon>Pezizomycotina</taxon>
        <taxon>Dothideomycetes</taxon>
        <taxon>Dothideomycetidae</taxon>
        <taxon>Mycosphaerellales</taxon>
        <taxon>Teratosphaeriaceae</taxon>
        <taxon>Oleoguttula</taxon>
    </lineage>
</organism>
<accession>A0AAV9JNR2</accession>
<feature type="compositionally biased region" description="Basic and acidic residues" evidence="1">
    <location>
        <begin position="13"/>
        <end position="25"/>
    </location>
</feature>
<dbReference type="SUPFAM" id="SSF56300">
    <property type="entry name" value="Metallo-dependent phosphatases"/>
    <property type="match status" value="1"/>
</dbReference>
<dbReference type="AlphaFoldDB" id="A0AAV9JNR2"/>
<protein>
    <recommendedName>
        <fullName evidence="3">Calcineurin-like phosphoesterase domain-containing protein</fullName>
    </recommendedName>
</protein>